<feature type="compositionally biased region" description="Polar residues" evidence="10">
    <location>
        <begin position="70"/>
        <end position="85"/>
    </location>
</feature>
<keyword evidence="5 9" id="KW-0010">Activator</keyword>
<protein>
    <recommendedName>
        <fullName evidence="3 9">Mediator of RNA polymerase II transcription subunit 19</fullName>
    </recommendedName>
    <alternativeName>
        <fullName evidence="8 9">Mediator complex subunit 19</fullName>
    </alternativeName>
</protein>
<dbReference type="GO" id="GO:0006357">
    <property type="term" value="P:regulation of transcription by RNA polymerase II"/>
    <property type="evidence" value="ECO:0007669"/>
    <property type="project" value="InterPro"/>
</dbReference>
<reference evidence="11" key="1">
    <citation type="journal article" date="2020" name="Stud. Mycol.">
        <title>101 Dothideomycetes genomes: a test case for predicting lifestyles and emergence of pathogens.</title>
        <authorList>
            <person name="Haridas S."/>
            <person name="Albert R."/>
            <person name="Binder M."/>
            <person name="Bloem J."/>
            <person name="Labutti K."/>
            <person name="Salamov A."/>
            <person name="Andreopoulos B."/>
            <person name="Baker S."/>
            <person name="Barry K."/>
            <person name="Bills G."/>
            <person name="Bluhm B."/>
            <person name="Cannon C."/>
            <person name="Castanera R."/>
            <person name="Culley D."/>
            <person name="Daum C."/>
            <person name="Ezra D."/>
            <person name="Gonzalez J."/>
            <person name="Henrissat B."/>
            <person name="Kuo A."/>
            <person name="Liang C."/>
            <person name="Lipzen A."/>
            <person name="Lutzoni F."/>
            <person name="Magnuson J."/>
            <person name="Mondo S."/>
            <person name="Nolan M."/>
            <person name="Ohm R."/>
            <person name="Pangilinan J."/>
            <person name="Park H.-J."/>
            <person name="Ramirez L."/>
            <person name="Alfaro M."/>
            <person name="Sun H."/>
            <person name="Tritt A."/>
            <person name="Yoshinaga Y."/>
            <person name="Zwiers L.-H."/>
            <person name="Turgeon B."/>
            <person name="Goodwin S."/>
            <person name="Spatafora J."/>
            <person name="Crous P."/>
            <person name="Grigoriev I."/>
        </authorList>
    </citation>
    <scope>NUCLEOTIDE SEQUENCE</scope>
    <source>
        <strain evidence="11">CBS 133067</strain>
    </source>
</reference>
<dbReference type="EMBL" id="ML978133">
    <property type="protein sequence ID" value="KAF2094818.1"/>
    <property type="molecule type" value="Genomic_DNA"/>
</dbReference>
<evidence type="ECO:0000256" key="1">
    <source>
        <dbReference type="ARBA" id="ARBA00004123"/>
    </source>
</evidence>
<evidence type="ECO:0000256" key="2">
    <source>
        <dbReference type="ARBA" id="ARBA00009259"/>
    </source>
</evidence>
<comment type="similarity">
    <text evidence="2 9">Belongs to the Mediator complex subunit 19 family.</text>
</comment>
<feature type="compositionally biased region" description="Basic and acidic residues" evidence="10">
    <location>
        <begin position="92"/>
        <end position="121"/>
    </location>
</feature>
<evidence type="ECO:0000256" key="6">
    <source>
        <dbReference type="ARBA" id="ARBA00023163"/>
    </source>
</evidence>
<comment type="caution">
    <text evidence="11">The sequence shown here is derived from an EMBL/GenBank/DDBJ whole genome shotgun (WGS) entry which is preliminary data.</text>
</comment>
<sequence>MSAYKRPRLTGSFSPASPPYHLAKGVEQKERPVQQPNTPTSPPPTMSAQVIPGLSMSGPSASTASAASTVNTQLADDTPASSAAGTVSFAPQDRDGDAVMGDGGEKVEGEDGDKKSNHMRTDHERIQEGLKLVGEQEALRDYLLNVDVGPMYKLCEKQYTRSVPHPSQNLITLFNLTDIAKSVERKDPVTGEKTNKLRKSYENQIKTLAIAGRNKAIDGNGDFQTLLKFPDEEYFNQHVNGKSVESGLTASWEARLDKALAMPVPQIKLPEPENERWKSLIGTEEPVKLARPLVQGHDSSTTAPAVGSKQQNASGRPERANKKRRYNDSSFAGYGEGYLDDHLDSEDDTSLAARRKRVRS</sequence>
<evidence type="ECO:0000256" key="7">
    <source>
        <dbReference type="ARBA" id="ARBA00023242"/>
    </source>
</evidence>
<gene>
    <name evidence="9" type="primary">MED19</name>
    <name evidence="11" type="ORF">NA57DRAFT_79988</name>
</gene>
<evidence type="ECO:0000256" key="10">
    <source>
        <dbReference type="SAM" id="MobiDB-lite"/>
    </source>
</evidence>
<comment type="subunit">
    <text evidence="9">Component of the Mediator complex.</text>
</comment>
<evidence type="ECO:0000313" key="12">
    <source>
        <dbReference type="Proteomes" id="UP000799772"/>
    </source>
</evidence>
<dbReference type="InterPro" id="IPR013942">
    <property type="entry name" value="Mediator_Med19_fun"/>
</dbReference>
<feature type="region of interest" description="Disordered" evidence="10">
    <location>
        <begin position="295"/>
        <end position="360"/>
    </location>
</feature>
<keyword evidence="7 9" id="KW-0539">Nucleus</keyword>
<accession>A0A9P4I7D5</accession>
<keyword evidence="12" id="KW-1185">Reference proteome</keyword>
<feature type="compositionally biased region" description="Polar residues" evidence="10">
    <location>
        <begin position="297"/>
        <end position="314"/>
    </location>
</feature>
<evidence type="ECO:0000256" key="4">
    <source>
        <dbReference type="ARBA" id="ARBA00023015"/>
    </source>
</evidence>
<keyword evidence="4 9" id="KW-0805">Transcription regulation</keyword>
<feature type="region of interest" description="Disordered" evidence="10">
    <location>
        <begin position="1"/>
        <end position="121"/>
    </location>
</feature>
<evidence type="ECO:0000256" key="8">
    <source>
        <dbReference type="ARBA" id="ARBA00032018"/>
    </source>
</evidence>
<comment type="function">
    <text evidence="9">Component of the Mediator complex, a coactivator involved in the regulated transcription of nearly all RNA polymerase II-dependent genes. Mediator functions as a bridge to convey information from gene-specific regulatory proteins to the basal RNA polymerase II transcription machinery. Mediator is recruited to promoters by direct interactions with regulatory proteins and serves as a scaffold for the assembly of a functional preinitiation complex with RNA polymerase II and the general transcription factors.</text>
</comment>
<evidence type="ECO:0000256" key="5">
    <source>
        <dbReference type="ARBA" id="ARBA00023159"/>
    </source>
</evidence>
<dbReference type="AlphaFoldDB" id="A0A9P4I7D5"/>
<dbReference type="OrthoDB" id="2160599at2759"/>
<evidence type="ECO:0000256" key="9">
    <source>
        <dbReference type="RuleBase" id="RU364151"/>
    </source>
</evidence>
<feature type="compositionally biased region" description="Low complexity" evidence="10">
    <location>
        <begin position="60"/>
        <end position="69"/>
    </location>
</feature>
<dbReference type="GO" id="GO:0003712">
    <property type="term" value="F:transcription coregulator activity"/>
    <property type="evidence" value="ECO:0007669"/>
    <property type="project" value="InterPro"/>
</dbReference>
<keyword evidence="6 9" id="KW-0804">Transcription</keyword>
<evidence type="ECO:0000313" key="11">
    <source>
        <dbReference type="EMBL" id="KAF2094818.1"/>
    </source>
</evidence>
<comment type="subcellular location">
    <subcellularLocation>
        <location evidence="1 9">Nucleus</location>
    </subcellularLocation>
</comment>
<name>A0A9P4I7D5_9PEZI</name>
<proteinExistence type="inferred from homology"/>
<organism evidence="11 12">
    <name type="scientific">Rhizodiscina lignyota</name>
    <dbReference type="NCBI Taxonomy" id="1504668"/>
    <lineage>
        <taxon>Eukaryota</taxon>
        <taxon>Fungi</taxon>
        <taxon>Dikarya</taxon>
        <taxon>Ascomycota</taxon>
        <taxon>Pezizomycotina</taxon>
        <taxon>Dothideomycetes</taxon>
        <taxon>Pleosporomycetidae</taxon>
        <taxon>Aulographales</taxon>
        <taxon>Rhizodiscinaceae</taxon>
        <taxon>Rhizodiscina</taxon>
    </lineage>
</organism>
<evidence type="ECO:0000256" key="3">
    <source>
        <dbReference type="ARBA" id="ARBA00019615"/>
    </source>
</evidence>
<dbReference type="Proteomes" id="UP000799772">
    <property type="component" value="Unassembled WGS sequence"/>
</dbReference>
<dbReference type="GO" id="GO:0016592">
    <property type="term" value="C:mediator complex"/>
    <property type="evidence" value="ECO:0007669"/>
    <property type="project" value="InterPro"/>
</dbReference>
<dbReference type="Pfam" id="PF08633">
    <property type="entry name" value="Rox3"/>
    <property type="match status" value="1"/>
</dbReference>